<dbReference type="Proteomes" id="UP000041254">
    <property type="component" value="Unassembled WGS sequence"/>
</dbReference>
<dbReference type="EMBL" id="CDMY01000568">
    <property type="protein sequence ID" value="CEM23450.1"/>
    <property type="molecule type" value="Genomic_DNA"/>
</dbReference>
<reference evidence="2 3" key="1">
    <citation type="submission" date="2014-11" db="EMBL/GenBank/DDBJ databases">
        <authorList>
            <person name="Zhu J."/>
            <person name="Qi W."/>
            <person name="Song R."/>
        </authorList>
    </citation>
    <scope>NUCLEOTIDE SEQUENCE [LARGE SCALE GENOMIC DNA]</scope>
</reference>
<sequence>MKVYEGDWRDGKYHGKGVEYGLRRYGEGEVYIGDFADDKRHGEGEECDTQGRVFKGMWSHGKRHGRGEEFDRNGHVTYKGVWVDGQKKGPGEATGMEWDASFYYSLGYHGPTLDGKPHGQGELRFCGGDVMYTGGWEGGKRHGQGKAFWNGWTPVMWFDGEWRNDKVHSGTLFPDGDWFGAKNADGTPKNPIAPIPWHAGQKIPDIEVTGSMSTVLDLLLEDEGVSRHIPSDALS</sequence>
<dbReference type="Gene3D" id="2.20.110.10">
    <property type="entry name" value="Histone H3 K4-specific methyltransferase SET7/9 N-terminal domain"/>
    <property type="match status" value="2"/>
</dbReference>
<dbReference type="SUPFAM" id="SSF82185">
    <property type="entry name" value="Histone H3 K4-specific methyltransferase SET7/9 N-terminal domain"/>
    <property type="match status" value="2"/>
</dbReference>
<dbReference type="AlphaFoldDB" id="A0A0G4G5D7"/>
<dbReference type="OrthoDB" id="184064at2759"/>
<evidence type="ECO:0008006" key="4">
    <source>
        <dbReference type="Google" id="ProtNLM"/>
    </source>
</evidence>
<dbReference type="InParanoid" id="A0A0G4G5D7"/>
<dbReference type="InterPro" id="IPR003409">
    <property type="entry name" value="MORN"/>
</dbReference>
<keyword evidence="3" id="KW-1185">Reference proteome</keyword>
<dbReference type="Pfam" id="PF02493">
    <property type="entry name" value="MORN"/>
    <property type="match status" value="7"/>
</dbReference>
<dbReference type="PANTHER" id="PTHR23084:SF263">
    <property type="entry name" value="MORN REPEAT-CONTAINING PROTEIN 1"/>
    <property type="match status" value="1"/>
</dbReference>
<keyword evidence="1" id="KW-0677">Repeat</keyword>
<proteinExistence type="predicted"/>
<dbReference type="PhylomeDB" id="A0A0G4G5D7"/>
<dbReference type="PANTHER" id="PTHR23084">
    <property type="entry name" value="PHOSPHATIDYLINOSITOL-4-PHOSPHATE 5-KINASE RELATED"/>
    <property type="match status" value="1"/>
</dbReference>
<evidence type="ECO:0000256" key="1">
    <source>
        <dbReference type="ARBA" id="ARBA00022737"/>
    </source>
</evidence>
<dbReference type="SMART" id="SM00698">
    <property type="entry name" value="MORN"/>
    <property type="match status" value="5"/>
</dbReference>
<name>A0A0G4G5D7_VITBC</name>
<accession>A0A0G4G5D7</accession>
<gene>
    <name evidence="2" type="ORF">Vbra_17047</name>
</gene>
<evidence type="ECO:0000313" key="3">
    <source>
        <dbReference type="Proteomes" id="UP000041254"/>
    </source>
</evidence>
<dbReference type="VEuPathDB" id="CryptoDB:Vbra_17047"/>
<protein>
    <recommendedName>
        <fullName evidence="4">MORN repeat-containing protein 5</fullName>
    </recommendedName>
</protein>
<dbReference type="STRING" id="1169540.A0A0G4G5D7"/>
<evidence type="ECO:0000313" key="2">
    <source>
        <dbReference type="EMBL" id="CEM23450.1"/>
    </source>
</evidence>
<organism evidence="2 3">
    <name type="scientific">Vitrella brassicaformis (strain CCMP3155)</name>
    <dbReference type="NCBI Taxonomy" id="1169540"/>
    <lineage>
        <taxon>Eukaryota</taxon>
        <taxon>Sar</taxon>
        <taxon>Alveolata</taxon>
        <taxon>Colpodellida</taxon>
        <taxon>Vitrellaceae</taxon>
        <taxon>Vitrella</taxon>
    </lineage>
</organism>